<keyword evidence="7 9" id="KW-0472">Membrane</keyword>
<dbReference type="InterPro" id="IPR004960">
    <property type="entry name" value="LipA_acyltrans"/>
</dbReference>
<keyword evidence="2 9" id="KW-0997">Cell inner membrane</keyword>
<dbReference type="CDD" id="cd07984">
    <property type="entry name" value="LPLAT_LABLAT-like"/>
    <property type="match status" value="1"/>
</dbReference>
<gene>
    <name evidence="9 10" type="primary">lpxL</name>
    <name evidence="10" type="ORF">H4O21_07320</name>
</gene>
<keyword evidence="11" id="KW-1185">Reference proteome</keyword>
<dbReference type="PIRSF" id="PIRSF026649">
    <property type="entry name" value="MsbB"/>
    <property type="match status" value="1"/>
</dbReference>
<dbReference type="EMBL" id="JACJFM010000007">
    <property type="protein sequence ID" value="MBB1486416.1"/>
    <property type="molecule type" value="Genomic_DNA"/>
</dbReference>
<evidence type="ECO:0000256" key="4">
    <source>
        <dbReference type="ARBA" id="ARBA00022692"/>
    </source>
</evidence>
<evidence type="ECO:0000256" key="2">
    <source>
        <dbReference type="ARBA" id="ARBA00022519"/>
    </source>
</evidence>
<comment type="catalytic activity">
    <reaction evidence="9">
        <text>an alpha-Kdo-(2-&gt;4)-alpha-Kdo-(2-&gt;6)-lipid IVA + a fatty acyl-[ACP] = an alpha-Kdo-(2-&gt;4)-alpha-Kdo-(2-&gt;6)-(acyl)-lipid IVA + holo-[ACP]</text>
        <dbReference type="Rhea" id="RHEA:69396"/>
        <dbReference type="Rhea" id="RHEA-COMP:9685"/>
        <dbReference type="Rhea" id="RHEA-COMP:14125"/>
        <dbReference type="ChEBI" id="CHEBI:64479"/>
        <dbReference type="ChEBI" id="CHEBI:138651"/>
        <dbReference type="ChEBI" id="CHEBI:176429"/>
        <dbReference type="ChEBI" id="CHEBI:176430"/>
        <dbReference type="EC" id="2.3.1.241"/>
    </reaction>
</comment>
<evidence type="ECO:0000256" key="7">
    <source>
        <dbReference type="ARBA" id="ARBA00023136"/>
    </source>
</evidence>
<evidence type="ECO:0000256" key="9">
    <source>
        <dbReference type="HAMAP-Rule" id="MF_01942"/>
    </source>
</evidence>
<keyword evidence="1 9" id="KW-1003">Cell membrane</keyword>
<sequence length="304" mass="35264">MARKDYPDNLWHPVYWPTRAGFAIIWLCAWLPWPVKYTLGKWAGLIIRRLARSRRKVTERNIQLCFPELSTAEQQQLVRKVFIQNGIGLFETATAWFRPASILKEISVVKNGHYMQEAIDSGKGVIILGTHVSTLDLAGAVSSLFFDIDIFYRKHNNPLFEQIMTHCREKIYRDTIDKKDLKKAIRTLRKGNILWYTPDQDFGRRVSVFAPFFGVEAATVSITSRLVKMTGSVPLPVSISRTEDNTYQLEFFPPLENYPTGDDVADATSLNKTLEEIIRMHPDQYMWMHRRFKTRPEGEKSLYD</sequence>
<dbReference type="Pfam" id="PF03279">
    <property type="entry name" value="Lip_A_acyltrans"/>
    <property type="match status" value="1"/>
</dbReference>
<evidence type="ECO:0000256" key="6">
    <source>
        <dbReference type="ARBA" id="ARBA00022989"/>
    </source>
</evidence>
<dbReference type="GO" id="GO:0036104">
    <property type="term" value="P:Kdo2-lipid A biosynthetic process"/>
    <property type="evidence" value="ECO:0007669"/>
    <property type="project" value="UniProtKB-UniRule"/>
</dbReference>
<evidence type="ECO:0000256" key="5">
    <source>
        <dbReference type="ARBA" id="ARBA00022985"/>
    </source>
</evidence>
<evidence type="ECO:0000256" key="8">
    <source>
        <dbReference type="ARBA" id="ARBA00023315"/>
    </source>
</evidence>
<dbReference type="PANTHER" id="PTHR30606">
    <property type="entry name" value="LIPID A BIOSYNTHESIS LAUROYL ACYLTRANSFERASE"/>
    <property type="match status" value="1"/>
</dbReference>
<proteinExistence type="inferred from homology"/>
<comment type="function">
    <text evidence="9">Catalyzes the transfer of an acyl chain from an acyl-[acyl-carrier-protein] (ACP) to a Kdo(2)-lipid IV(A) to form a Kdo(2)-(acyl)-lipid IV(A).</text>
</comment>
<comment type="subcellular location">
    <subcellularLocation>
        <location evidence="9">Cell inner membrane</location>
        <topology evidence="9">Single-pass membrane protein</topology>
    </subcellularLocation>
</comment>
<dbReference type="EC" id="2.3.1.241" evidence="9"/>
<dbReference type="GO" id="GO:0008913">
    <property type="term" value="F:Kdo2-lipid IVA acyltransferase activity"/>
    <property type="evidence" value="ECO:0007669"/>
    <property type="project" value="UniProtKB-EC"/>
</dbReference>
<dbReference type="GO" id="GO:0009103">
    <property type="term" value="P:lipopolysaccharide biosynthetic process"/>
    <property type="evidence" value="ECO:0007669"/>
    <property type="project" value="UniProtKB-UniRule"/>
</dbReference>
<organism evidence="10 11">
    <name type="scientific">Oceanospirillum sediminis</name>
    <dbReference type="NCBI Taxonomy" id="2760088"/>
    <lineage>
        <taxon>Bacteria</taxon>
        <taxon>Pseudomonadati</taxon>
        <taxon>Pseudomonadota</taxon>
        <taxon>Gammaproteobacteria</taxon>
        <taxon>Oceanospirillales</taxon>
        <taxon>Oceanospirillaceae</taxon>
        <taxon>Oceanospirillum</taxon>
    </lineage>
</organism>
<evidence type="ECO:0000256" key="3">
    <source>
        <dbReference type="ARBA" id="ARBA00022679"/>
    </source>
</evidence>
<keyword evidence="4 9" id="KW-0812">Transmembrane</keyword>
<keyword evidence="5 9" id="KW-0448">Lipopolysaccharide biosynthesis</keyword>
<dbReference type="GO" id="GO:0005886">
    <property type="term" value="C:plasma membrane"/>
    <property type="evidence" value="ECO:0007669"/>
    <property type="project" value="UniProtKB-SubCell"/>
</dbReference>
<comment type="pathway">
    <text evidence="9">Glycolipid biosynthesis; KDO(2)-lipid A biosynthesis; KDO(2)-lipid A from CMP-3-deoxy-D-manno-octulosonate and lipid IV(A): step 3/4.</text>
</comment>
<dbReference type="Proteomes" id="UP000565262">
    <property type="component" value="Unassembled WGS sequence"/>
</dbReference>
<accession>A0A839IQB2</accession>
<dbReference type="GO" id="GO:0009245">
    <property type="term" value="P:lipid A biosynthetic process"/>
    <property type="evidence" value="ECO:0007669"/>
    <property type="project" value="InterPro"/>
</dbReference>
<comment type="caution">
    <text evidence="10">The sequence shown here is derived from an EMBL/GenBank/DDBJ whole genome shotgun (WGS) entry which is preliminary data.</text>
</comment>
<keyword evidence="6 9" id="KW-1133">Transmembrane helix</keyword>
<evidence type="ECO:0000313" key="11">
    <source>
        <dbReference type="Proteomes" id="UP000565262"/>
    </source>
</evidence>
<dbReference type="InterPro" id="IPR011920">
    <property type="entry name" value="Lipid_A_LpxL_LpxP"/>
</dbReference>
<comment type="similarity">
    <text evidence="9">Belongs to the LpxL/LpxM/LpxP family.</text>
</comment>
<dbReference type="SUPFAM" id="SSF69593">
    <property type="entry name" value="Glycerol-3-phosphate (1)-acyltransferase"/>
    <property type="match status" value="1"/>
</dbReference>
<dbReference type="NCBIfam" id="TIGR02207">
    <property type="entry name" value="lipid_A_htrB"/>
    <property type="match status" value="1"/>
</dbReference>
<name>A0A839IQB2_9GAMM</name>
<dbReference type="RefSeq" id="WP_182808202.1">
    <property type="nucleotide sequence ID" value="NZ_JACJFM010000007.1"/>
</dbReference>
<dbReference type="PANTHER" id="PTHR30606:SF9">
    <property type="entry name" value="LIPID A BIOSYNTHESIS LAUROYLTRANSFERASE"/>
    <property type="match status" value="1"/>
</dbReference>
<evidence type="ECO:0000256" key="1">
    <source>
        <dbReference type="ARBA" id="ARBA00022475"/>
    </source>
</evidence>
<dbReference type="UniPathway" id="UPA00030"/>
<reference evidence="10 11" key="1">
    <citation type="submission" date="2020-08" db="EMBL/GenBank/DDBJ databases">
        <title>Oceanospirillum sp. nov. isolated from marine sediment.</title>
        <authorList>
            <person name="Ji X."/>
        </authorList>
    </citation>
    <scope>NUCLEOTIDE SEQUENCE [LARGE SCALE GENOMIC DNA]</scope>
    <source>
        <strain evidence="10 11">D5</strain>
    </source>
</reference>
<dbReference type="AlphaFoldDB" id="A0A839IQB2"/>
<protein>
    <recommendedName>
        <fullName evidence="9">Lipid A biosynthesis acyltransferase</fullName>
        <ecNumber evidence="9">2.3.1.241</ecNumber>
    </recommendedName>
    <alternativeName>
        <fullName evidence="9">Kdo(2)-lipid IV(A) acyltransferase</fullName>
    </alternativeName>
</protein>
<dbReference type="HAMAP" id="MF_01942">
    <property type="entry name" value="Lipid_A_LpxL_LpxP"/>
    <property type="match status" value="1"/>
</dbReference>
<keyword evidence="3 9" id="KW-0808">Transferase</keyword>
<keyword evidence="8 9" id="KW-0012">Acyltransferase</keyword>
<comment type="pathway">
    <text evidence="9">Bacterial outer membrane biogenesis; lipopolysaccharide biosynthesis.</text>
</comment>
<evidence type="ECO:0000313" key="10">
    <source>
        <dbReference type="EMBL" id="MBB1486416.1"/>
    </source>
</evidence>
<dbReference type="UniPathway" id="UPA00360">
    <property type="reaction ID" value="UER00485"/>
</dbReference>
<feature type="short sequence motif" description="HXXXXD motif" evidence="9">
    <location>
        <begin position="131"/>
        <end position="136"/>
    </location>
</feature>